<proteinExistence type="predicted"/>
<evidence type="ECO:0000256" key="1">
    <source>
        <dbReference type="SAM" id="SignalP"/>
    </source>
</evidence>
<organism evidence="2 3">
    <name type="scientific">Anaerobiospirillum thomasii</name>
    <dbReference type="NCBI Taxonomy" id="179995"/>
    <lineage>
        <taxon>Bacteria</taxon>
        <taxon>Pseudomonadati</taxon>
        <taxon>Pseudomonadota</taxon>
        <taxon>Gammaproteobacteria</taxon>
        <taxon>Aeromonadales</taxon>
        <taxon>Succinivibrionaceae</taxon>
        <taxon>Anaerobiospirillum</taxon>
    </lineage>
</organism>
<accession>A0A2X0V5N9</accession>
<dbReference type="Proteomes" id="UP000250086">
    <property type="component" value="Unassembled WGS sequence"/>
</dbReference>
<dbReference type="AlphaFoldDB" id="A0A2X0V5N9"/>
<dbReference type="RefSeq" id="WP_113743948.1">
    <property type="nucleotide sequence ID" value="NZ_UAPV01000001.1"/>
</dbReference>
<feature type="chain" id="PRO_5016057397" description="Lipoprotein" evidence="1">
    <location>
        <begin position="26"/>
        <end position="166"/>
    </location>
</feature>
<dbReference type="EMBL" id="UAPV01000001">
    <property type="protein sequence ID" value="SPT69809.1"/>
    <property type="molecule type" value="Genomic_DNA"/>
</dbReference>
<protein>
    <recommendedName>
        <fullName evidence="4">Lipoprotein</fullName>
    </recommendedName>
</protein>
<name>A0A2X0V5N9_9GAMM</name>
<evidence type="ECO:0008006" key="4">
    <source>
        <dbReference type="Google" id="ProtNLM"/>
    </source>
</evidence>
<dbReference type="PROSITE" id="PS51257">
    <property type="entry name" value="PROKAR_LIPOPROTEIN"/>
    <property type="match status" value="1"/>
</dbReference>
<reference evidence="2 3" key="1">
    <citation type="submission" date="2018-06" db="EMBL/GenBank/DDBJ databases">
        <authorList>
            <consortium name="Pathogen Informatics"/>
            <person name="Doyle S."/>
        </authorList>
    </citation>
    <scope>NUCLEOTIDE SEQUENCE [LARGE SCALE GENOMIC DNA]</scope>
    <source>
        <strain evidence="2 3">NCTC13093</strain>
    </source>
</reference>
<keyword evidence="1" id="KW-0732">Signal</keyword>
<evidence type="ECO:0000313" key="3">
    <source>
        <dbReference type="Proteomes" id="UP000250086"/>
    </source>
</evidence>
<keyword evidence="3" id="KW-1185">Reference proteome</keyword>
<feature type="signal peptide" evidence="1">
    <location>
        <begin position="1"/>
        <end position="25"/>
    </location>
</feature>
<gene>
    <name evidence="2" type="ORF">NCTC13093_01196</name>
</gene>
<sequence length="166" mass="18415">MLKYLKALALVGLNSALLCSCSVLDNSKETAETATALHNANFMLFDGTQGYCLSFDYDLILKDAATFIRTTDNLGSLDYVIDDTDSKGFIYRALLQKYNVRVSPYESDDSSSAFITFKENDSKTELFMLIETPYGSINRLYGKNAHQTFALSAFNFDATGHDGEMA</sequence>
<evidence type="ECO:0000313" key="2">
    <source>
        <dbReference type="EMBL" id="SPT69809.1"/>
    </source>
</evidence>